<keyword evidence="2 5" id="KW-0548">Nucleotidyltransferase</keyword>
<evidence type="ECO:0000256" key="4">
    <source>
        <dbReference type="ARBA" id="ARBA00023134"/>
    </source>
</evidence>
<comment type="caution">
    <text evidence="6">The sequence shown here is derived from an EMBL/GenBank/DDBJ whole genome shotgun (WGS) entry which is preliminary data.</text>
</comment>
<dbReference type="Proteomes" id="UP000295131">
    <property type="component" value="Unassembled WGS sequence"/>
</dbReference>
<keyword evidence="1 5" id="KW-0808">Transferase</keyword>
<keyword evidence="3 5" id="KW-0547">Nucleotide-binding</keyword>
<proteinExistence type="inferred from homology"/>
<evidence type="ECO:0000256" key="3">
    <source>
        <dbReference type="ARBA" id="ARBA00022741"/>
    </source>
</evidence>
<reference evidence="6 7" key="1">
    <citation type="journal article" date="2013" name="Int. J. Syst. Evol. Microbiol.">
        <title>Hoeflea suaedae sp. nov., an endophytic bacterium isolated from the root of the halophyte Suaeda maritima.</title>
        <authorList>
            <person name="Chung E.J."/>
            <person name="Park J.A."/>
            <person name="Pramanik P."/>
            <person name="Bibi F."/>
            <person name="Jeon C.O."/>
            <person name="Chung Y.R."/>
        </authorList>
    </citation>
    <scope>NUCLEOTIDE SEQUENCE [LARGE SCALE GENOMIC DNA]</scope>
    <source>
        <strain evidence="6 7">YC6898</strain>
    </source>
</reference>
<dbReference type="OrthoDB" id="6334386at2"/>
<dbReference type="Pfam" id="PF01983">
    <property type="entry name" value="CofC"/>
    <property type="match status" value="1"/>
</dbReference>
<dbReference type="UniPathway" id="UPA00071"/>
<dbReference type="AlphaFoldDB" id="A0A4R5PK26"/>
<organism evidence="6 7">
    <name type="scientific">Pseudohoeflea suaedae</name>
    <dbReference type="NCBI Taxonomy" id="877384"/>
    <lineage>
        <taxon>Bacteria</taxon>
        <taxon>Pseudomonadati</taxon>
        <taxon>Pseudomonadota</taxon>
        <taxon>Alphaproteobacteria</taxon>
        <taxon>Hyphomicrobiales</taxon>
        <taxon>Rhizobiaceae</taxon>
        <taxon>Pseudohoeflea</taxon>
    </lineage>
</organism>
<comment type="catalytic activity">
    <reaction evidence="5">
        <text>(2R)-3-phosphoglycerate + GTP + H(+) = 3-[(R)-glyceryl]-diphospho-5'-guanosine + diphosphate</text>
        <dbReference type="Rhea" id="RHEA:63440"/>
        <dbReference type="ChEBI" id="CHEBI:15378"/>
        <dbReference type="ChEBI" id="CHEBI:33019"/>
        <dbReference type="ChEBI" id="CHEBI:37565"/>
        <dbReference type="ChEBI" id="CHEBI:58272"/>
        <dbReference type="ChEBI" id="CHEBI:147306"/>
        <dbReference type="EC" id="2.7.7.106"/>
    </reaction>
</comment>
<dbReference type="NCBIfam" id="TIGR03552">
    <property type="entry name" value="F420_cofC"/>
    <property type="match status" value="1"/>
</dbReference>
<keyword evidence="4 5" id="KW-0342">GTP-binding</keyword>
<dbReference type="SUPFAM" id="SSF53448">
    <property type="entry name" value="Nucleotide-diphospho-sugar transferases"/>
    <property type="match status" value="1"/>
</dbReference>
<dbReference type="PANTHER" id="PTHR40392:SF1">
    <property type="entry name" value="2-PHOSPHO-L-LACTATE GUANYLYLTRANSFERASE"/>
    <property type="match status" value="1"/>
</dbReference>
<dbReference type="EC" id="2.7.7.106" evidence="5"/>
<accession>A0A4R5PK26</accession>
<sequence length="228" mass="24199">MSGNWAIVPVKRLEHAKSRLALVLDAQERRQLVRAMLSDVLDTLLRVSQLDGIVVVTSDGEVSRLARQAGAHLVPDIREAGTNEAVRQGLAWLGSQQNGCRLIMPADIPFLTPGEVANVISSLRSHDVALVPALRDGGTNILGLRCPARIEAAFGEESFARHLAAARAAAITPAILDLDGAGHDIDVPTDLFHSSGGEGGARTRAVLSQLSCGNPVPVAVWMNEELES</sequence>
<dbReference type="GO" id="GO:0005525">
    <property type="term" value="F:GTP binding"/>
    <property type="evidence" value="ECO:0007669"/>
    <property type="project" value="UniProtKB-KW"/>
</dbReference>
<evidence type="ECO:0000256" key="5">
    <source>
        <dbReference type="HAMAP-Rule" id="MF_02114"/>
    </source>
</evidence>
<evidence type="ECO:0000256" key="1">
    <source>
        <dbReference type="ARBA" id="ARBA00022679"/>
    </source>
</evidence>
<comment type="function">
    <text evidence="5">Guanylyltransferase that catalyzes the activation of (2R)-3-phosphoglycerate (3PG) as 3-[(R)-glyceryl]-diphospho-5'-guanosine, via the condensation of 3PG with GTP. It is involved in the biosynthesis of a derivative of the hydride carrier cofactor coenzyme F420, 3PG-F420.</text>
</comment>
<evidence type="ECO:0000313" key="7">
    <source>
        <dbReference type="Proteomes" id="UP000295131"/>
    </source>
</evidence>
<keyword evidence="7" id="KW-1185">Reference proteome</keyword>
<dbReference type="RefSeq" id="WP_133285455.1">
    <property type="nucleotide sequence ID" value="NZ_SMSI01000003.1"/>
</dbReference>
<dbReference type="HAMAP" id="MF_02114">
    <property type="entry name" value="CofC"/>
    <property type="match status" value="1"/>
</dbReference>
<dbReference type="GO" id="GO:0052645">
    <property type="term" value="P:F420-0 metabolic process"/>
    <property type="evidence" value="ECO:0007669"/>
    <property type="project" value="UniProtKB-UniRule"/>
</dbReference>
<comment type="similarity">
    <text evidence="5">Belongs to the CofC family.</text>
</comment>
<evidence type="ECO:0000313" key="6">
    <source>
        <dbReference type="EMBL" id="TDH35170.1"/>
    </source>
</evidence>
<dbReference type="PANTHER" id="PTHR40392">
    <property type="entry name" value="2-PHOSPHO-L-LACTATE GUANYLYLTRANSFERASE"/>
    <property type="match status" value="1"/>
</dbReference>
<dbReference type="InterPro" id="IPR029044">
    <property type="entry name" value="Nucleotide-diphossugar_trans"/>
</dbReference>
<gene>
    <name evidence="6" type="primary">cofC</name>
    <name evidence="5" type="synonym">fbiD</name>
    <name evidence="6" type="ORF">E2A64_15810</name>
</gene>
<dbReference type="InterPro" id="IPR002835">
    <property type="entry name" value="CofC"/>
</dbReference>
<name>A0A4R5PK26_9HYPH</name>
<dbReference type="Gene3D" id="3.90.550.10">
    <property type="entry name" value="Spore Coat Polysaccharide Biosynthesis Protein SpsA, Chain A"/>
    <property type="match status" value="1"/>
</dbReference>
<dbReference type="GO" id="GO:0043814">
    <property type="term" value="F:phospholactate guanylyltransferase activity"/>
    <property type="evidence" value="ECO:0007669"/>
    <property type="project" value="InterPro"/>
</dbReference>
<evidence type="ECO:0000256" key="2">
    <source>
        <dbReference type="ARBA" id="ARBA00022695"/>
    </source>
</evidence>
<comment type="pathway">
    <text evidence="5">Cofactor biosynthesis; coenzyme F420 biosynthesis.</text>
</comment>
<protein>
    <recommendedName>
        <fullName evidence="5">3-phospho-D-glycerate guanylyltransferase</fullName>
        <shortName evidence="5">3PG guanylyltransferase</shortName>
        <ecNumber evidence="5">2.7.7.106</ecNumber>
    </recommendedName>
</protein>
<dbReference type="EMBL" id="SMSI01000003">
    <property type="protein sequence ID" value="TDH35170.1"/>
    <property type="molecule type" value="Genomic_DNA"/>
</dbReference>